<dbReference type="InterPro" id="IPR003593">
    <property type="entry name" value="AAA+_ATPase"/>
</dbReference>
<gene>
    <name evidence="5" type="ORF">GCM10025869_31460</name>
</gene>
<sequence length="283" mass="30901">MVRVLELDDVSVVRNGNAILDGINWTVESDERWVVLGPNGAGKTTILNLASALMHPSRGVVRVLGEQLGRVDVFDLRPRIGFASTAMARRIPRDETVFDVVLTAAYSVTGRWNEEYEDVDQRRAERVMREWRLDALRDRLFGTLSDGEQKRVQIGRAVMTDPEVLLLDEPAASLDLGAREELVQLLGEYASTADAPAMVMVTHHVEEIPAGFTHALLLADGRIHAAGPIAEVITGSTSRRRSNCRSWSPRARTGASRLALSGPDPLLNSTAGPSAANFPITSD</sequence>
<dbReference type="PANTHER" id="PTHR43158:SF2">
    <property type="entry name" value="SKFA PEPTIDE EXPORT ATP-BINDING PROTEIN SKFE"/>
    <property type="match status" value="1"/>
</dbReference>
<keyword evidence="6" id="KW-1185">Reference proteome</keyword>
<feature type="domain" description="ABC transporter" evidence="4">
    <location>
        <begin position="5"/>
        <end position="245"/>
    </location>
</feature>
<dbReference type="PROSITE" id="PS50893">
    <property type="entry name" value="ABC_TRANSPORTER_2"/>
    <property type="match status" value="1"/>
</dbReference>
<dbReference type="SUPFAM" id="SSF52540">
    <property type="entry name" value="P-loop containing nucleoside triphosphate hydrolases"/>
    <property type="match status" value="1"/>
</dbReference>
<dbReference type="PANTHER" id="PTHR43158">
    <property type="entry name" value="SKFA PEPTIDE EXPORT ATP-BINDING PROTEIN SKFE"/>
    <property type="match status" value="1"/>
</dbReference>
<comment type="caution">
    <text evidence="5">The sequence shown here is derived from an EMBL/GenBank/DDBJ whole genome shotgun (WGS) entry which is preliminary data.</text>
</comment>
<dbReference type="GO" id="GO:0005524">
    <property type="term" value="F:ATP binding"/>
    <property type="evidence" value="ECO:0007669"/>
    <property type="project" value="UniProtKB-KW"/>
</dbReference>
<keyword evidence="1" id="KW-0547">Nucleotide-binding</keyword>
<proteinExistence type="predicted"/>
<evidence type="ECO:0000313" key="6">
    <source>
        <dbReference type="Proteomes" id="UP001157069"/>
    </source>
</evidence>
<evidence type="ECO:0000313" key="5">
    <source>
        <dbReference type="EMBL" id="GMA92617.1"/>
    </source>
</evidence>
<name>A0ABQ6JY79_9MICO</name>
<dbReference type="EMBL" id="BSVA01000001">
    <property type="protein sequence ID" value="GMA92617.1"/>
    <property type="molecule type" value="Genomic_DNA"/>
</dbReference>
<dbReference type="InterPro" id="IPR027417">
    <property type="entry name" value="P-loop_NTPase"/>
</dbReference>
<evidence type="ECO:0000256" key="3">
    <source>
        <dbReference type="SAM" id="MobiDB-lite"/>
    </source>
</evidence>
<dbReference type="Proteomes" id="UP001157069">
    <property type="component" value="Unassembled WGS sequence"/>
</dbReference>
<dbReference type="Pfam" id="PF00005">
    <property type="entry name" value="ABC_tran"/>
    <property type="match status" value="1"/>
</dbReference>
<feature type="region of interest" description="Disordered" evidence="3">
    <location>
        <begin position="240"/>
        <end position="283"/>
    </location>
</feature>
<evidence type="ECO:0000256" key="2">
    <source>
        <dbReference type="ARBA" id="ARBA00022840"/>
    </source>
</evidence>
<evidence type="ECO:0000259" key="4">
    <source>
        <dbReference type="PROSITE" id="PS50893"/>
    </source>
</evidence>
<evidence type="ECO:0000256" key="1">
    <source>
        <dbReference type="ARBA" id="ARBA00022741"/>
    </source>
</evidence>
<keyword evidence="2 5" id="KW-0067">ATP-binding</keyword>
<protein>
    <submittedName>
        <fullName evidence="5">Iron ABC transporter ATP-binding protein</fullName>
    </submittedName>
</protein>
<dbReference type="Gene3D" id="3.40.50.300">
    <property type="entry name" value="P-loop containing nucleotide triphosphate hydrolases"/>
    <property type="match status" value="1"/>
</dbReference>
<reference evidence="6" key="1">
    <citation type="journal article" date="2019" name="Int. J. Syst. Evol. Microbiol.">
        <title>The Global Catalogue of Microorganisms (GCM) 10K type strain sequencing project: providing services to taxonomists for standard genome sequencing and annotation.</title>
        <authorList>
            <consortium name="The Broad Institute Genomics Platform"/>
            <consortium name="The Broad Institute Genome Sequencing Center for Infectious Disease"/>
            <person name="Wu L."/>
            <person name="Ma J."/>
        </authorList>
    </citation>
    <scope>NUCLEOTIDE SEQUENCE [LARGE SCALE GENOMIC DNA]</scope>
    <source>
        <strain evidence="6">NBRC 108755</strain>
    </source>
</reference>
<dbReference type="InterPro" id="IPR003439">
    <property type="entry name" value="ABC_transporter-like_ATP-bd"/>
</dbReference>
<dbReference type="SMART" id="SM00382">
    <property type="entry name" value="AAA"/>
    <property type="match status" value="1"/>
</dbReference>
<organism evidence="5 6">
    <name type="scientific">Homoserinibacter gongjuensis</name>
    <dbReference type="NCBI Taxonomy" id="1162968"/>
    <lineage>
        <taxon>Bacteria</taxon>
        <taxon>Bacillati</taxon>
        <taxon>Actinomycetota</taxon>
        <taxon>Actinomycetes</taxon>
        <taxon>Micrococcales</taxon>
        <taxon>Microbacteriaceae</taxon>
        <taxon>Homoserinibacter</taxon>
    </lineage>
</organism>
<accession>A0ABQ6JY79</accession>